<dbReference type="RefSeq" id="XP_020436606.1">
    <property type="nucleotide sequence ID" value="XM_020573511.1"/>
</dbReference>
<dbReference type="Gene3D" id="3.30.70.330">
    <property type="match status" value="1"/>
</dbReference>
<evidence type="ECO:0000259" key="2">
    <source>
        <dbReference type="SMART" id="SM00360"/>
    </source>
</evidence>
<feature type="domain" description="RRM" evidence="2">
    <location>
        <begin position="8"/>
        <end position="80"/>
    </location>
</feature>
<dbReference type="AlphaFoldDB" id="D3B2B7"/>
<dbReference type="Proteomes" id="UP000001396">
    <property type="component" value="Unassembled WGS sequence"/>
</dbReference>
<organism evidence="3 4">
    <name type="scientific">Heterostelium pallidum (strain ATCC 26659 / Pp 5 / PN500)</name>
    <name type="common">Cellular slime mold</name>
    <name type="synonym">Polysphondylium pallidum</name>
    <dbReference type="NCBI Taxonomy" id="670386"/>
    <lineage>
        <taxon>Eukaryota</taxon>
        <taxon>Amoebozoa</taxon>
        <taxon>Evosea</taxon>
        <taxon>Eumycetozoa</taxon>
        <taxon>Dictyostelia</taxon>
        <taxon>Acytosteliales</taxon>
        <taxon>Acytosteliaceae</taxon>
        <taxon>Heterostelium</taxon>
    </lineage>
</organism>
<protein>
    <recommendedName>
        <fullName evidence="2">RRM domain-containing protein</fullName>
    </recommendedName>
</protein>
<dbReference type="GO" id="GO:0003723">
    <property type="term" value="F:RNA binding"/>
    <property type="evidence" value="ECO:0007669"/>
    <property type="project" value="InterPro"/>
</dbReference>
<gene>
    <name evidence="3" type="ORF">PPL_02526</name>
</gene>
<dbReference type="InParanoid" id="D3B2B7"/>
<accession>D3B2B7</accession>
<dbReference type="SMART" id="SM00360">
    <property type="entry name" value="RRM"/>
    <property type="match status" value="1"/>
</dbReference>
<dbReference type="STRING" id="670386.D3B2B7"/>
<proteinExistence type="predicted"/>
<comment type="caution">
    <text evidence="3">The sequence shown here is derived from an EMBL/GenBank/DDBJ whole genome shotgun (WGS) entry which is preliminary data.</text>
</comment>
<name>D3B2B7_HETP5</name>
<evidence type="ECO:0000313" key="4">
    <source>
        <dbReference type="Proteomes" id="UP000001396"/>
    </source>
</evidence>
<dbReference type="InterPro" id="IPR012677">
    <property type="entry name" value="Nucleotide-bd_a/b_plait_sf"/>
</dbReference>
<dbReference type="EMBL" id="ADBJ01000009">
    <property type="protein sequence ID" value="EFA84492.1"/>
    <property type="molecule type" value="Genomic_DNA"/>
</dbReference>
<dbReference type="SUPFAM" id="SSF54928">
    <property type="entry name" value="RNA-binding domain, RBD"/>
    <property type="match status" value="1"/>
</dbReference>
<dbReference type="GeneID" id="31358051"/>
<dbReference type="InterPro" id="IPR000504">
    <property type="entry name" value="RRM_dom"/>
</dbReference>
<evidence type="ECO:0000313" key="3">
    <source>
        <dbReference type="EMBL" id="EFA84492.1"/>
    </source>
</evidence>
<dbReference type="InterPro" id="IPR035979">
    <property type="entry name" value="RBD_domain_sf"/>
</dbReference>
<keyword evidence="4" id="KW-1185">Reference proteome</keyword>
<feature type="region of interest" description="Disordered" evidence="1">
    <location>
        <begin position="143"/>
        <end position="173"/>
    </location>
</feature>
<evidence type="ECO:0000256" key="1">
    <source>
        <dbReference type="SAM" id="MobiDB-lite"/>
    </source>
</evidence>
<sequence length="207" mass="23496">MFSASSPVLHIRNVPPEATENDLIQCISQYSFGNPAVAVRLLEKYQQALVEMDSVDTASRVIKYALETPLLLHDRDLQVGATQRHQQHRPHQRLHQIVASHLATVLPTLEFRSHSYHRPNGVRSRREYHHMRPSLQLALRLRQHPEDQDSAQQEGCRHGPDGGCPTGRHHHQVLQSDLAVRPDPLDPVLEASIDHRLAQPRDSIAQP</sequence>
<reference evidence="3 4" key="1">
    <citation type="journal article" date="2011" name="Genome Res.">
        <title>Phylogeny-wide analysis of social amoeba genomes highlights ancient origins for complex intercellular communication.</title>
        <authorList>
            <person name="Heidel A.J."/>
            <person name="Lawal H.M."/>
            <person name="Felder M."/>
            <person name="Schilde C."/>
            <person name="Helps N.R."/>
            <person name="Tunggal B."/>
            <person name="Rivero F."/>
            <person name="John U."/>
            <person name="Schleicher M."/>
            <person name="Eichinger L."/>
            <person name="Platzer M."/>
            <person name="Noegel A.A."/>
            <person name="Schaap P."/>
            <person name="Gloeckner G."/>
        </authorList>
    </citation>
    <scope>NUCLEOTIDE SEQUENCE [LARGE SCALE GENOMIC DNA]</scope>
    <source>
        <strain evidence="4">ATCC 26659 / Pp 5 / PN500</strain>
    </source>
</reference>